<evidence type="ECO:0000313" key="1">
    <source>
        <dbReference type="EMBL" id="MEM0578047.1"/>
    </source>
</evidence>
<protein>
    <submittedName>
        <fullName evidence="1">ATP-binding protein</fullName>
    </submittedName>
</protein>
<dbReference type="Proteomes" id="UP001468798">
    <property type="component" value="Unassembled WGS sequence"/>
</dbReference>
<proteinExistence type="predicted"/>
<keyword evidence="2" id="KW-1185">Reference proteome</keyword>
<evidence type="ECO:0000313" key="2">
    <source>
        <dbReference type="Proteomes" id="UP001468798"/>
    </source>
</evidence>
<reference evidence="1 2" key="1">
    <citation type="submission" date="2024-03" db="EMBL/GenBank/DDBJ databases">
        <title>Two novel species of the genus Flavobacterium exhibiting potentially degradation of complex polysaccharides.</title>
        <authorList>
            <person name="Lian X."/>
        </authorList>
    </citation>
    <scope>NUCLEOTIDE SEQUENCE [LARGE SCALE GENOMIC DNA]</scope>
    <source>
        <strain evidence="1 2">N6</strain>
    </source>
</reference>
<dbReference type="GO" id="GO:0005524">
    <property type="term" value="F:ATP binding"/>
    <property type="evidence" value="ECO:0007669"/>
    <property type="project" value="UniProtKB-KW"/>
</dbReference>
<keyword evidence="1" id="KW-0067">ATP-binding</keyword>
<dbReference type="InterPro" id="IPR036890">
    <property type="entry name" value="HATPase_C_sf"/>
</dbReference>
<comment type="caution">
    <text evidence="1">The sequence shown here is derived from an EMBL/GenBank/DDBJ whole genome shotgun (WGS) entry which is preliminary data.</text>
</comment>
<name>A0ABU9NUK3_9FLAO</name>
<keyword evidence="1" id="KW-0547">Nucleotide-binding</keyword>
<sequence length="702" mass="81700">MKHLDETFITTQDLMFVGVLNDIKKSKTSLQPVFEAFTNAIEAIKIRTKLDSSFKGEITIKLNSSMNLAESIEFQNLVIEDNGIGFNDEEFKRFNTFKDFTKGYKNLGSGRIQYAHYFNNTEFVSVFKEGNDYFERNFIVSKDSKYLAKNAIVFHRYCKKINQKETGTRITFNTLLDHSNIYNNLNAEQFKEVLIERYVHYFCYNKDSLPKIHIKYYEQSELKGEANITKNDIPKIEKTDFLDLAYSKIPAIGSKIEKTDKSERFTIDSFKIRKELLKSNDLKLVSKGEIIEDSNVSLSSLAENDNIKGFKYLFLISSNYIDERDTNIRGVLNIPDTESFLKNNDIFSNEEIVLEDIQEGVNEKIKTMYPEIEEVKQKHDEQFAKLKEMFLLDEETANDIKISINDTESKILEKFYEAEAKKTANIDASIKASIDKLDSLDTRSENYNELLKQEVDKLVKTIPLQNKTTLTHYVARRKLVLDLFEKILKRKLKTQINNASNYDEALIHNLLFQQQSKDSESSDLWIINEDFIYFKGSSEKQLSKLEINGKRVFKAKFTEEEDKYLLSLGENRKIKRPDVLLFPEEGKCIIIEFKTPDANVADHLTQINLYASLIRNYSEDDFQITTFYGYLIGESIEPNDVMGRVSSFEYSYHLDYLFKPSEKVKGFDGKTDGSIYTEVIKYSTLLERARRRNKIFIDKLNS</sequence>
<dbReference type="SUPFAM" id="SSF55874">
    <property type="entry name" value="ATPase domain of HSP90 chaperone/DNA topoisomerase II/histidine kinase"/>
    <property type="match status" value="1"/>
</dbReference>
<gene>
    <name evidence="1" type="ORF">WFZ86_16205</name>
</gene>
<dbReference type="EMBL" id="JBCGDP010000018">
    <property type="protein sequence ID" value="MEM0578047.1"/>
    <property type="molecule type" value="Genomic_DNA"/>
</dbReference>
<organism evidence="1 2">
    <name type="scientific">Flavobacterium polysaccharolyticum</name>
    <dbReference type="NCBI Taxonomy" id="3133148"/>
    <lineage>
        <taxon>Bacteria</taxon>
        <taxon>Pseudomonadati</taxon>
        <taxon>Bacteroidota</taxon>
        <taxon>Flavobacteriia</taxon>
        <taxon>Flavobacteriales</taxon>
        <taxon>Flavobacteriaceae</taxon>
        <taxon>Flavobacterium</taxon>
    </lineage>
</organism>
<dbReference type="RefSeq" id="WP_342692893.1">
    <property type="nucleotide sequence ID" value="NZ_JBCGDP010000018.1"/>
</dbReference>
<accession>A0ABU9NUK3</accession>